<sequence length="373" mass="43991">MLIYFIVPLMIVYCYFLSRVTMYRNSDRYNDERFVARNNSTIFFWFIILLAFASLKGENVGVDYPMYYGFFLQENYHALLEPGINFIYDIAVHFDSFYIFAASVYFLFLFFILLGIWRNSPNYLISIFLFIIMHIYYNAFNQIRQLIAVSIIFCFAHILVSNKKLDKLIYFSILLLALLFHNSAIFLFILFFLPKKTFHPKVVIPLFVVTAVLYFIPSVKNQIGELIISISGTYGEKYSQGTYNFFGVNKEKGLMQFIPVVIQMFIVSCSLYLTKSKANLHINDRLYQFSTNAVVVNLCLYSLAGIEAIDRLQIYFSCFNIYYYSYLLHILFNYENKLIGQLFACFIVSFWILYYILRLMINVHGVVPYKLFI</sequence>
<comment type="caution">
    <text evidence="2">The sequence shown here is derived from an EMBL/GenBank/DDBJ whole genome shotgun (WGS) entry which is preliminary data.</text>
</comment>
<feature type="transmembrane region" description="Helical" evidence="1">
    <location>
        <begin position="121"/>
        <end position="137"/>
    </location>
</feature>
<keyword evidence="1" id="KW-1133">Transmembrane helix</keyword>
<dbReference type="Proteomes" id="UP001516662">
    <property type="component" value="Unassembled WGS sequence"/>
</dbReference>
<gene>
    <name evidence="2" type="ORF">IMZ08_04065</name>
</gene>
<feature type="transmembrane region" description="Helical" evidence="1">
    <location>
        <begin position="143"/>
        <end position="161"/>
    </location>
</feature>
<accession>A0ABR9QFH0</accession>
<feature type="transmembrane region" description="Helical" evidence="1">
    <location>
        <begin position="168"/>
        <end position="192"/>
    </location>
</feature>
<protein>
    <submittedName>
        <fullName evidence="2">EpsG family protein</fullName>
    </submittedName>
</protein>
<reference evidence="2 3" key="1">
    <citation type="submission" date="2020-10" db="EMBL/GenBank/DDBJ databases">
        <title>Bacillus sp. HD4P25, an endophyte from a halophyte.</title>
        <authorList>
            <person name="Sun J.-Q."/>
        </authorList>
    </citation>
    <scope>NUCLEOTIDE SEQUENCE [LARGE SCALE GENOMIC DNA]</scope>
    <source>
        <strain evidence="2 3">YIM 93174</strain>
    </source>
</reference>
<dbReference type="InterPro" id="IPR049458">
    <property type="entry name" value="EpsG-like"/>
</dbReference>
<feature type="transmembrane region" description="Helical" evidence="1">
    <location>
        <begin position="96"/>
        <end position="114"/>
    </location>
</feature>
<feature type="transmembrane region" description="Helical" evidence="1">
    <location>
        <begin position="254"/>
        <end position="274"/>
    </location>
</feature>
<feature type="transmembrane region" description="Helical" evidence="1">
    <location>
        <begin position="34"/>
        <end position="55"/>
    </location>
</feature>
<keyword evidence="1" id="KW-0812">Transmembrane</keyword>
<feature type="transmembrane region" description="Helical" evidence="1">
    <location>
        <begin position="286"/>
        <end position="306"/>
    </location>
</feature>
<feature type="transmembrane region" description="Helical" evidence="1">
    <location>
        <begin position="338"/>
        <end position="357"/>
    </location>
</feature>
<organism evidence="2 3">
    <name type="scientific">Litchfieldia luteola</name>
    <dbReference type="NCBI Taxonomy" id="682179"/>
    <lineage>
        <taxon>Bacteria</taxon>
        <taxon>Bacillati</taxon>
        <taxon>Bacillota</taxon>
        <taxon>Bacilli</taxon>
        <taxon>Bacillales</taxon>
        <taxon>Bacillaceae</taxon>
        <taxon>Litchfieldia</taxon>
    </lineage>
</organism>
<dbReference type="Pfam" id="PF14897">
    <property type="entry name" value="EpsG"/>
    <property type="match status" value="1"/>
</dbReference>
<evidence type="ECO:0000313" key="3">
    <source>
        <dbReference type="Proteomes" id="UP001516662"/>
    </source>
</evidence>
<evidence type="ECO:0000256" key="1">
    <source>
        <dbReference type="SAM" id="Phobius"/>
    </source>
</evidence>
<feature type="transmembrane region" description="Helical" evidence="1">
    <location>
        <begin position="313"/>
        <end position="332"/>
    </location>
</feature>
<feature type="transmembrane region" description="Helical" evidence="1">
    <location>
        <begin position="6"/>
        <end position="22"/>
    </location>
</feature>
<keyword evidence="1" id="KW-0472">Membrane</keyword>
<name>A0ABR9QFH0_9BACI</name>
<proteinExistence type="predicted"/>
<keyword evidence="3" id="KW-1185">Reference proteome</keyword>
<dbReference type="EMBL" id="JADCLJ010000007">
    <property type="protein sequence ID" value="MBE4907234.1"/>
    <property type="molecule type" value="Genomic_DNA"/>
</dbReference>
<evidence type="ECO:0000313" key="2">
    <source>
        <dbReference type="EMBL" id="MBE4907234.1"/>
    </source>
</evidence>